<protein>
    <recommendedName>
        <fullName evidence="4">Chlorophenol reductase</fullName>
    </recommendedName>
</protein>
<evidence type="ECO:0000313" key="2">
    <source>
        <dbReference type="EMBL" id="MCC2199165.1"/>
    </source>
</evidence>
<dbReference type="RefSeq" id="WP_227620743.1">
    <property type="nucleotide sequence ID" value="NZ_JAJEQL010000009.1"/>
</dbReference>
<dbReference type="PROSITE" id="PS51257">
    <property type="entry name" value="PROKAR_LIPOPROTEIN"/>
    <property type="match status" value="1"/>
</dbReference>
<evidence type="ECO:0000256" key="1">
    <source>
        <dbReference type="SAM" id="MobiDB-lite"/>
    </source>
</evidence>
<accession>A0ABS8F7E6</accession>
<reference evidence="2" key="1">
    <citation type="submission" date="2021-10" db="EMBL/GenBank/DDBJ databases">
        <title>Anaerobic single-cell dispensing facilitates the cultivation of human gut bacteria.</title>
        <authorList>
            <person name="Afrizal A."/>
        </authorList>
    </citation>
    <scope>NUCLEOTIDE SEQUENCE</scope>
    <source>
        <strain evidence="2">CLA-AA-H233</strain>
    </source>
</reference>
<evidence type="ECO:0000313" key="3">
    <source>
        <dbReference type="Proteomes" id="UP001430637"/>
    </source>
</evidence>
<feature type="region of interest" description="Disordered" evidence="1">
    <location>
        <begin position="25"/>
        <end position="45"/>
    </location>
</feature>
<gene>
    <name evidence="2" type="ORF">LKD23_05240</name>
</gene>
<dbReference type="Gene3D" id="3.90.1010.20">
    <property type="match status" value="2"/>
</dbReference>
<organism evidence="2 3">
    <name type="scientific">Faecalibacterium butyricigenerans</name>
    <dbReference type="NCBI Taxonomy" id="1851427"/>
    <lineage>
        <taxon>Bacteria</taxon>
        <taxon>Bacillati</taxon>
        <taxon>Bacillota</taxon>
        <taxon>Clostridia</taxon>
        <taxon>Eubacteriales</taxon>
        <taxon>Oscillospiraceae</taxon>
        <taxon>Faecalibacterium</taxon>
    </lineage>
</organism>
<comment type="caution">
    <text evidence="2">The sequence shown here is derived from an EMBL/GenBank/DDBJ whole genome shotgun (WGS) entry which is preliminary data.</text>
</comment>
<dbReference type="EMBL" id="JAJEQL010000009">
    <property type="protein sequence ID" value="MCC2199165.1"/>
    <property type="molecule type" value="Genomic_DNA"/>
</dbReference>
<proteinExistence type="predicted"/>
<feature type="compositionally biased region" description="Low complexity" evidence="1">
    <location>
        <begin position="28"/>
        <end position="45"/>
    </location>
</feature>
<evidence type="ECO:0008006" key="4">
    <source>
        <dbReference type="Google" id="ProtNLM"/>
    </source>
</evidence>
<dbReference type="Proteomes" id="UP001430637">
    <property type="component" value="Unassembled WGS sequence"/>
</dbReference>
<sequence>MTHRQQALLSWAAAAAVLLAGCRGGSRPGSMSSSSGSTGSAVTTQTSGWQTGLGVLTETSDEGRTGTIHTIAAAVLLDGEGKVADVMLDELEVELSADGKGAVTMPTDYRTKRQKGDDYPLAAASSLKKGWAEQADAFADYLTGLTPQQAARLETDKDGRAADPDLLSGCTIRVDKYRDAVAKACASAAPLGGAKGDRVSLGVAAENASSDVTATDDKDLNAEVELTFAALTLDADGRITSAIGDMAEPALTVAADGGITAPEAVRTKLELGDGYGMRGASALGKEWYEHSAGYCSYLKGKTEAEAASIPADGSDPDLAALCTISIDALQKAVGDAFENGSL</sequence>
<keyword evidence="3" id="KW-1185">Reference proteome</keyword>
<name>A0ABS8F7E6_9FIRM</name>